<keyword evidence="6" id="KW-0819">tRNA processing</keyword>
<dbReference type="OrthoDB" id="124041at2759"/>
<evidence type="ECO:0000256" key="4">
    <source>
        <dbReference type="ARBA" id="ARBA00016225"/>
    </source>
</evidence>
<dbReference type="OMA" id="IPKSECV"/>
<keyword evidence="10" id="KW-1185">Reference proteome</keyword>
<comment type="similarity">
    <text evidence="3">Belongs to the eukaryotic/archaeal RNase P protein component 1 family.</text>
</comment>
<dbReference type="GeneTree" id="ENSGT00390000010067"/>
<reference evidence="9" key="2">
    <citation type="submission" date="2025-09" db="UniProtKB">
        <authorList>
            <consortium name="Ensembl"/>
        </authorList>
    </citation>
    <scope>IDENTIFICATION</scope>
</reference>
<dbReference type="Proteomes" id="UP000264820">
    <property type="component" value="Unplaced"/>
</dbReference>
<protein>
    <recommendedName>
        <fullName evidence="4">Ribonuclease P protein subunit p29</fullName>
    </recommendedName>
</protein>
<reference evidence="9" key="1">
    <citation type="submission" date="2025-08" db="UniProtKB">
        <authorList>
            <consortium name="Ensembl"/>
        </authorList>
    </citation>
    <scope>IDENTIFICATION</scope>
</reference>
<comment type="subunit">
    <text evidence="8">Component of nuclear RNase P and RNase MRP ribonucleoproteins. RNase P consists of a catalytic RNA moiety and 10 different protein chains; POP1, POP4, POP5, POP7, RPP14, RPP21, RPP25, RPP30, RPP38 and RPP40. Within the RNase P complex, POP1, POP7 and RPP25 form the 'finger' subcomplex, POP5, RPP14, RPP40 and homodimeric RPP30 form the 'palm' subcomplex, and RPP21, POP4 and RPP38 form the 'wrist' subcomplex. All subunits of the RNase P complex interact with the catalytic RNA. Several subunits of RNase P are also part of the RNase MRP complex. RNase MRP consists of a catalytic RNA moiety and about 8 protein subunits; POP1, POP7, RPP25, RPP30, RPP38, RPP40 and possibly also POP4 and POP5.</text>
</comment>
<dbReference type="GeneID" id="109515155"/>
<dbReference type="PANTHER" id="PTHR13348">
    <property type="entry name" value="RIBONUCLEASE P SUBUNIT P29"/>
    <property type="match status" value="1"/>
</dbReference>
<keyword evidence="5" id="KW-0597">Phosphoprotein</keyword>
<evidence type="ECO:0000256" key="1">
    <source>
        <dbReference type="ARBA" id="ARBA00002435"/>
    </source>
</evidence>
<evidence type="ECO:0000313" key="10">
    <source>
        <dbReference type="Proteomes" id="UP000264820"/>
    </source>
</evidence>
<evidence type="ECO:0000256" key="2">
    <source>
        <dbReference type="ARBA" id="ARBA00004604"/>
    </source>
</evidence>
<comment type="function">
    <text evidence="1">Component of ribonuclease P, a ribonucleoprotein complex that generates mature tRNA molecules by cleaving their 5'-ends.</text>
</comment>
<dbReference type="GO" id="GO:0030677">
    <property type="term" value="C:ribonuclease P complex"/>
    <property type="evidence" value="ECO:0007669"/>
    <property type="project" value="InterPro"/>
</dbReference>
<evidence type="ECO:0000256" key="7">
    <source>
        <dbReference type="ARBA" id="ARBA00023242"/>
    </source>
</evidence>
<dbReference type="STRING" id="109280.ENSHCOP00000028352"/>
<dbReference type="InterPro" id="IPR023534">
    <property type="entry name" value="Rof/RNase_P-like"/>
</dbReference>
<dbReference type="KEGG" id="hcq:109515155"/>
<proteinExistence type="inferred from homology"/>
<dbReference type="InterPro" id="IPR036980">
    <property type="entry name" value="RNase_P/MRP_Rpp29_sf"/>
</dbReference>
<dbReference type="FunFam" id="2.30.30.210:FF:000001">
    <property type="entry name" value="Ribonuclease P protein subunit p29"/>
    <property type="match status" value="1"/>
</dbReference>
<dbReference type="Pfam" id="PF01868">
    <property type="entry name" value="RNase_P-MRP_p29"/>
    <property type="match status" value="1"/>
</dbReference>
<accession>A0A3Q3ECM1</accession>
<dbReference type="Ensembl" id="ENSHCOT00000025384.1">
    <property type="protein sequence ID" value="ENSHCOP00000028352.1"/>
    <property type="gene ID" value="ENSHCOG00000020937.1"/>
</dbReference>
<organism evidence="9 10">
    <name type="scientific">Hippocampus comes</name>
    <name type="common">Tiger tail seahorse</name>
    <dbReference type="NCBI Taxonomy" id="109280"/>
    <lineage>
        <taxon>Eukaryota</taxon>
        <taxon>Metazoa</taxon>
        <taxon>Chordata</taxon>
        <taxon>Craniata</taxon>
        <taxon>Vertebrata</taxon>
        <taxon>Euteleostomi</taxon>
        <taxon>Actinopterygii</taxon>
        <taxon>Neopterygii</taxon>
        <taxon>Teleostei</taxon>
        <taxon>Neoteleostei</taxon>
        <taxon>Acanthomorphata</taxon>
        <taxon>Syngnathiaria</taxon>
        <taxon>Syngnathiformes</taxon>
        <taxon>Syngnathoidei</taxon>
        <taxon>Syngnathidae</taxon>
        <taxon>Hippocampus</taxon>
    </lineage>
</organism>
<dbReference type="GO" id="GO:0001682">
    <property type="term" value="P:tRNA 5'-leader removal"/>
    <property type="evidence" value="ECO:0007669"/>
    <property type="project" value="InterPro"/>
</dbReference>
<dbReference type="PANTHER" id="PTHR13348:SF0">
    <property type="entry name" value="RIBONUCLEASE P PROTEIN SUBUNIT P29"/>
    <property type="match status" value="1"/>
</dbReference>
<evidence type="ECO:0000256" key="5">
    <source>
        <dbReference type="ARBA" id="ARBA00022553"/>
    </source>
</evidence>
<dbReference type="GO" id="GO:0006364">
    <property type="term" value="P:rRNA processing"/>
    <property type="evidence" value="ECO:0007669"/>
    <property type="project" value="TreeGrafter"/>
</dbReference>
<comment type="subcellular location">
    <subcellularLocation>
        <location evidence="2">Nucleus</location>
        <location evidence="2">Nucleolus</location>
    </subcellularLocation>
</comment>
<dbReference type="SMART" id="SM00538">
    <property type="entry name" value="POP4"/>
    <property type="match status" value="1"/>
</dbReference>
<dbReference type="InterPro" id="IPR002730">
    <property type="entry name" value="Rpp29/RNP1"/>
</dbReference>
<dbReference type="GO" id="GO:0005730">
    <property type="term" value="C:nucleolus"/>
    <property type="evidence" value="ECO:0007669"/>
    <property type="project" value="UniProtKB-SubCell"/>
</dbReference>
<evidence type="ECO:0000313" key="9">
    <source>
        <dbReference type="Ensembl" id="ENSHCOP00000028352.1"/>
    </source>
</evidence>
<keyword evidence="7" id="KW-0539">Nucleus</keyword>
<dbReference type="RefSeq" id="XP_019724714.1">
    <property type="nucleotide sequence ID" value="XM_019869155.1"/>
</dbReference>
<dbReference type="CTD" id="10775"/>
<dbReference type="SUPFAM" id="SSF101744">
    <property type="entry name" value="Rof/RNase P subunit-like"/>
    <property type="match status" value="1"/>
</dbReference>
<sequence length="221" mass="25397">MDEAVVETHIPCDLVKVLGVEPQIRSKAVAFTQAFLKKNTEPRPQLDEKSLLSHKAVILEYTRPKKKRINKQQAKGLNAQQKREIKIFHIKSEHQRYELFLPLHNLWKQYIIDLCSGLKPTSSPQSVQQKLLKADFHGAIITVVRSKCPSYVGITGILIQEFKHVFKIITKQDTLKVIPKRNSVFQVEINGFISYIYGNKFEQRASERSAKKFKISGTIDL</sequence>
<evidence type="ECO:0000256" key="8">
    <source>
        <dbReference type="ARBA" id="ARBA00046486"/>
    </source>
</evidence>
<dbReference type="GO" id="GO:0033204">
    <property type="term" value="F:ribonuclease P RNA binding"/>
    <property type="evidence" value="ECO:0007669"/>
    <property type="project" value="InterPro"/>
</dbReference>
<dbReference type="InterPro" id="IPR016848">
    <property type="entry name" value="RNase_P/MRP_Rpp29-subunit"/>
</dbReference>
<dbReference type="GO" id="GO:0000172">
    <property type="term" value="C:ribonuclease MRP complex"/>
    <property type="evidence" value="ECO:0007669"/>
    <property type="project" value="InterPro"/>
</dbReference>
<name>A0A3Q3ECM1_HIPCM</name>
<evidence type="ECO:0000256" key="3">
    <source>
        <dbReference type="ARBA" id="ARBA00006181"/>
    </source>
</evidence>
<dbReference type="AlphaFoldDB" id="A0A3Q3ECM1"/>
<evidence type="ECO:0000256" key="6">
    <source>
        <dbReference type="ARBA" id="ARBA00022694"/>
    </source>
</evidence>
<dbReference type="Gene3D" id="2.30.30.210">
    <property type="entry name" value="Ribonuclease P/MRP, subunit p29"/>
    <property type="match status" value="1"/>
</dbReference>